<accession>A0ABR9QF43</accession>
<dbReference type="Gene3D" id="2.40.360.20">
    <property type="match status" value="1"/>
</dbReference>
<gene>
    <name evidence="3" type="ORF">IMZ08_03485</name>
</gene>
<evidence type="ECO:0000313" key="3">
    <source>
        <dbReference type="EMBL" id="MBE4907120.1"/>
    </source>
</evidence>
<dbReference type="Proteomes" id="UP001516662">
    <property type="component" value="Unassembled WGS sequence"/>
</dbReference>
<comment type="caution">
    <text evidence="3">The sequence shown here is derived from an EMBL/GenBank/DDBJ whole genome shotgun (WGS) entry which is preliminary data.</text>
</comment>
<evidence type="ECO:0000313" key="4">
    <source>
        <dbReference type="Proteomes" id="UP001516662"/>
    </source>
</evidence>
<organism evidence="3 4">
    <name type="scientific">Litchfieldia luteola</name>
    <dbReference type="NCBI Taxonomy" id="682179"/>
    <lineage>
        <taxon>Bacteria</taxon>
        <taxon>Bacillati</taxon>
        <taxon>Bacillota</taxon>
        <taxon>Bacilli</taxon>
        <taxon>Bacillales</taxon>
        <taxon>Bacillaceae</taxon>
        <taxon>Litchfieldia</taxon>
    </lineage>
</organism>
<feature type="chain" id="PRO_5046742983" evidence="2">
    <location>
        <begin position="25"/>
        <end position="215"/>
    </location>
</feature>
<evidence type="ECO:0000256" key="1">
    <source>
        <dbReference type="SAM" id="MobiDB-lite"/>
    </source>
</evidence>
<sequence>MKLINGMLLSLLLLVGCSPPPTQQVEEKAETPPQEQPKEAKEVVKIKQGNFKEYRPKVGEKRIYTNAGEEIYVHEIVAENEEYVQVIVSLSGAPTTQIYRWTNEEYALVHEAAGRQSPELIEAFVPMEFPEIFLDLKDDGQAEWKVIDENQTITVPKGTFESVIVIQKTTSEVAGANTIYTRYFAPEMGLIKETYEVTGEHGYKDEANLDEVELN</sequence>
<keyword evidence="4" id="KW-1185">Reference proteome</keyword>
<feature type="signal peptide" evidence="2">
    <location>
        <begin position="1"/>
        <end position="24"/>
    </location>
</feature>
<name>A0ABR9QF43_9BACI</name>
<reference evidence="3 4" key="1">
    <citation type="submission" date="2020-10" db="EMBL/GenBank/DDBJ databases">
        <title>Bacillus sp. HD4P25, an endophyte from a halophyte.</title>
        <authorList>
            <person name="Sun J.-Q."/>
        </authorList>
    </citation>
    <scope>NUCLEOTIDE SEQUENCE [LARGE SCALE GENOMIC DNA]</scope>
    <source>
        <strain evidence="3 4">YIM 93174</strain>
    </source>
</reference>
<evidence type="ECO:0000256" key="2">
    <source>
        <dbReference type="SAM" id="SignalP"/>
    </source>
</evidence>
<feature type="compositionally biased region" description="Basic and acidic residues" evidence="1">
    <location>
        <begin position="25"/>
        <end position="41"/>
    </location>
</feature>
<dbReference type="EMBL" id="JADCLJ010000007">
    <property type="protein sequence ID" value="MBE4907120.1"/>
    <property type="molecule type" value="Genomic_DNA"/>
</dbReference>
<dbReference type="PROSITE" id="PS51257">
    <property type="entry name" value="PROKAR_LIPOPROTEIN"/>
    <property type="match status" value="1"/>
</dbReference>
<feature type="region of interest" description="Disordered" evidence="1">
    <location>
        <begin position="22"/>
        <end position="41"/>
    </location>
</feature>
<protein>
    <submittedName>
        <fullName evidence="3">Uncharacterized protein</fullName>
    </submittedName>
</protein>
<keyword evidence="2" id="KW-0732">Signal</keyword>
<proteinExistence type="predicted"/>
<dbReference type="RefSeq" id="WP_193534597.1">
    <property type="nucleotide sequence ID" value="NZ_JADCLJ010000007.1"/>
</dbReference>